<organism evidence="1 2">
    <name type="scientific">Zosterops borbonicus</name>
    <dbReference type="NCBI Taxonomy" id="364589"/>
    <lineage>
        <taxon>Eukaryota</taxon>
        <taxon>Metazoa</taxon>
        <taxon>Chordata</taxon>
        <taxon>Craniata</taxon>
        <taxon>Vertebrata</taxon>
        <taxon>Euteleostomi</taxon>
        <taxon>Archelosauria</taxon>
        <taxon>Archosauria</taxon>
        <taxon>Dinosauria</taxon>
        <taxon>Saurischia</taxon>
        <taxon>Theropoda</taxon>
        <taxon>Coelurosauria</taxon>
        <taxon>Aves</taxon>
        <taxon>Neognathae</taxon>
        <taxon>Neoaves</taxon>
        <taxon>Telluraves</taxon>
        <taxon>Australaves</taxon>
        <taxon>Passeriformes</taxon>
        <taxon>Sylvioidea</taxon>
        <taxon>Zosteropidae</taxon>
        <taxon>Zosterops</taxon>
    </lineage>
</organism>
<dbReference type="AlphaFoldDB" id="A0A8K1GMD9"/>
<evidence type="ECO:0000313" key="1">
    <source>
        <dbReference type="EMBL" id="TRZ20603.1"/>
    </source>
</evidence>
<reference evidence="1" key="1">
    <citation type="submission" date="2019-04" db="EMBL/GenBank/DDBJ databases">
        <title>Genome assembly of Zosterops borbonicus 15179.</title>
        <authorList>
            <person name="Leroy T."/>
            <person name="Anselmetti Y."/>
            <person name="Tilak M.-K."/>
            <person name="Nabholz B."/>
        </authorList>
    </citation>
    <scope>NUCLEOTIDE SEQUENCE</scope>
    <source>
        <strain evidence="1">HGM_15179</strain>
        <tissue evidence="1">Muscle</tissue>
    </source>
</reference>
<sequence>MHLGSCNVEPWKIDFLRDLDVGFFVFVDREKEQQIPISHMIRSDGNSAVLVPAVFPQSYEMASGLENTQSGGISPISGRKCVLTGLGLKTKTTGFKTVERKTPTFKAGPSGFGAHQLSLRSEALAMNYKTQ</sequence>
<proteinExistence type="predicted"/>
<name>A0A8K1GMD9_9PASS</name>
<dbReference type="Proteomes" id="UP000796761">
    <property type="component" value="Unassembled WGS sequence"/>
</dbReference>
<comment type="caution">
    <text evidence="1">The sequence shown here is derived from an EMBL/GenBank/DDBJ whole genome shotgun (WGS) entry which is preliminary data.</text>
</comment>
<dbReference type="EMBL" id="SWJQ01000144">
    <property type="protein sequence ID" value="TRZ20603.1"/>
    <property type="molecule type" value="Genomic_DNA"/>
</dbReference>
<keyword evidence="2" id="KW-1185">Reference proteome</keyword>
<accession>A0A8K1GMD9</accession>
<protein>
    <submittedName>
        <fullName evidence="1">Uncharacterized protein</fullName>
    </submittedName>
</protein>
<gene>
    <name evidence="1" type="ORF">HGM15179_006500</name>
</gene>
<evidence type="ECO:0000313" key="2">
    <source>
        <dbReference type="Proteomes" id="UP000796761"/>
    </source>
</evidence>